<dbReference type="AlphaFoldDB" id="A0AAV3AGD7"/>
<gene>
    <name evidence="2" type="ORF">GDO54_010592</name>
</gene>
<reference evidence="2" key="1">
    <citation type="thesis" date="2020" institute="ProQuest LLC" country="789 East Eisenhower Parkway, Ann Arbor, MI, USA">
        <title>Comparative Genomics and Chromosome Evolution.</title>
        <authorList>
            <person name="Mudd A.B."/>
        </authorList>
    </citation>
    <scope>NUCLEOTIDE SEQUENCE</scope>
    <source>
        <strain evidence="2">1538</strain>
        <tissue evidence="2">Blood</tissue>
    </source>
</reference>
<name>A0AAV3AGD7_PYXAD</name>
<organism evidence="2 3">
    <name type="scientific">Pyxicephalus adspersus</name>
    <name type="common">African bullfrog</name>
    <dbReference type="NCBI Taxonomy" id="30357"/>
    <lineage>
        <taxon>Eukaryota</taxon>
        <taxon>Metazoa</taxon>
        <taxon>Chordata</taxon>
        <taxon>Craniata</taxon>
        <taxon>Vertebrata</taxon>
        <taxon>Euteleostomi</taxon>
        <taxon>Amphibia</taxon>
        <taxon>Batrachia</taxon>
        <taxon>Anura</taxon>
        <taxon>Neobatrachia</taxon>
        <taxon>Ranoidea</taxon>
        <taxon>Pyxicephalidae</taxon>
        <taxon>Pyxicephalinae</taxon>
        <taxon>Pyxicephalus</taxon>
    </lineage>
</organism>
<comment type="caution">
    <text evidence="2">The sequence shown here is derived from an EMBL/GenBank/DDBJ whole genome shotgun (WGS) entry which is preliminary data.</text>
</comment>
<proteinExistence type="predicted"/>
<keyword evidence="3" id="KW-1185">Reference proteome</keyword>
<protein>
    <submittedName>
        <fullName evidence="2">Uncharacterized protein</fullName>
    </submittedName>
</protein>
<feature type="compositionally biased region" description="Basic and acidic residues" evidence="1">
    <location>
        <begin position="66"/>
        <end position="78"/>
    </location>
</feature>
<accession>A0AAV3AGD7</accession>
<dbReference type="PANTHER" id="PTHR35675">
    <property type="entry name" value="HYPOTHETICAL PROTEIN LOC100362216"/>
    <property type="match status" value="1"/>
</dbReference>
<sequence length="274" mass="30246">MARDSTESRFLEVLNRFGGPQHVHLVGELWDRAESRALLETFLREVFPAELPPGADLLKSKAAGQRGDENGSRCKESSQHGAQEHNPQTADIAAPPPTPERTLHFGLVFFLCRAESVRLRGTSRQLQEILRDVRGRMPAGGAVIGVVMGSDSAVRSDGEPQEVPGEDDARAALLELLLSVFPVKSRAKLCSEVRASVLIPGEEESRREVQRLACEALTEADTLRRLKPKMKSSCFSWRRRRRWNDCGENEVTQEGTALTVLQHPNGDCAETADA</sequence>
<dbReference type="PANTHER" id="PTHR35675:SF1">
    <property type="entry name" value="RIKEN CDNA 2810459M11 GENE"/>
    <property type="match status" value="1"/>
</dbReference>
<dbReference type="EMBL" id="DYDO01000004">
    <property type="protein sequence ID" value="DBA26314.1"/>
    <property type="molecule type" value="Genomic_DNA"/>
</dbReference>
<evidence type="ECO:0000256" key="1">
    <source>
        <dbReference type="SAM" id="MobiDB-lite"/>
    </source>
</evidence>
<evidence type="ECO:0000313" key="3">
    <source>
        <dbReference type="Proteomes" id="UP001181693"/>
    </source>
</evidence>
<feature type="compositionally biased region" description="Polar residues" evidence="1">
    <location>
        <begin position="79"/>
        <end position="89"/>
    </location>
</feature>
<feature type="region of interest" description="Disordered" evidence="1">
    <location>
        <begin position="61"/>
        <end position="97"/>
    </location>
</feature>
<evidence type="ECO:0000313" key="2">
    <source>
        <dbReference type="EMBL" id="DBA26314.1"/>
    </source>
</evidence>
<dbReference type="Proteomes" id="UP001181693">
    <property type="component" value="Unassembled WGS sequence"/>
</dbReference>